<dbReference type="Proteomes" id="UP000199476">
    <property type="component" value="Unassembled WGS sequence"/>
</dbReference>
<name>A0A1G9NXK3_9FIRM</name>
<evidence type="ECO:0000256" key="2">
    <source>
        <dbReference type="ARBA" id="ARBA00023002"/>
    </source>
</evidence>
<dbReference type="InterPro" id="IPR029479">
    <property type="entry name" value="Nitroreductase"/>
</dbReference>
<sequence>MSTFDFSAFEELVENNRCCRRFKQEDGFSREELSKLVNLARKTSSGANRQPLKYYLAREEEMNEKIFSTLSWAGALKEWDGPEEGEKPSGYIVMLGDKDIAENFYCDPGIAAQTILLGARTAGRAGCIFAAIDKEELREKLNLDDRFEILYVLALGTPDEEIELEKMEGSDFNYWRDEDDVHHVPKRSLEEIIIN</sequence>
<evidence type="ECO:0000313" key="4">
    <source>
        <dbReference type="EMBL" id="SDL91308.1"/>
    </source>
</evidence>
<organism evidence="4 5">
    <name type="scientific">Halarsenatibacter silvermanii</name>
    <dbReference type="NCBI Taxonomy" id="321763"/>
    <lineage>
        <taxon>Bacteria</taxon>
        <taxon>Bacillati</taxon>
        <taxon>Bacillota</taxon>
        <taxon>Clostridia</taxon>
        <taxon>Halanaerobiales</taxon>
        <taxon>Halarsenatibacteraceae</taxon>
        <taxon>Halarsenatibacter</taxon>
    </lineage>
</organism>
<dbReference type="OrthoDB" id="9804207at2"/>
<dbReference type="GO" id="GO:0016491">
    <property type="term" value="F:oxidoreductase activity"/>
    <property type="evidence" value="ECO:0007669"/>
    <property type="project" value="UniProtKB-KW"/>
</dbReference>
<gene>
    <name evidence="4" type="ORF">SAMN04488692_11159</name>
</gene>
<evidence type="ECO:0000259" key="3">
    <source>
        <dbReference type="Pfam" id="PF00881"/>
    </source>
</evidence>
<dbReference type="CDD" id="cd02062">
    <property type="entry name" value="Nitro_FMN_reductase"/>
    <property type="match status" value="1"/>
</dbReference>
<dbReference type="EMBL" id="FNGO01000011">
    <property type="protein sequence ID" value="SDL91308.1"/>
    <property type="molecule type" value="Genomic_DNA"/>
</dbReference>
<dbReference type="AlphaFoldDB" id="A0A1G9NXK3"/>
<feature type="domain" description="Nitroreductase" evidence="3">
    <location>
        <begin position="17"/>
        <end position="156"/>
    </location>
</feature>
<dbReference type="SUPFAM" id="SSF55469">
    <property type="entry name" value="FMN-dependent nitroreductase-like"/>
    <property type="match status" value="1"/>
</dbReference>
<proteinExistence type="inferred from homology"/>
<comment type="similarity">
    <text evidence="1">Belongs to the nitroreductase family.</text>
</comment>
<dbReference type="InterPro" id="IPR023312">
    <property type="entry name" value="Put_nitroreductase_C_bac"/>
</dbReference>
<reference evidence="4 5" key="1">
    <citation type="submission" date="2016-10" db="EMBL/GenBank/DDBJ databases">
        <authorList>
            <person name="de Groot N.N."/>
        </authorList>
    </citation>
    <scope>NUCLEOTIDE SEQUENCE [LARGE SCALE GENOMIC DNA]</scope>
    <source>
        <strain evidence="4 5">SLAS-1</strain>
    </source>
</reference>
<dbReference type="RefSeq" id="WP_089760271.1">
    <property type="nucleotide sequence ID" value="NZ_FNGO01000011.1"/>
</dbReference>
<dbReference type="Gene3D" id="2.20.180.10">
    <property type="entry name" value="putative fmn-dependent nitroreductase like domains"/>
    <property type="match status" value="1"/>
</dbReference>
<dbReference type="PANTHER" id="PTHR43673">
    <property type="entry name" value="NAD(P)H NITROREDUCTASE YDGI-RELATED"/>
    <property type="match status" value="1"/>
</dbReference>
<dbReference type="PANTHER" id="PTHR43673:SF10">
    <property type="entry name" value="NADH DEHYDROGENASE_NAD(P)H NITROREDUCTASE XCC3605-RELATED"/>
    <property type="match status" value="1"/>
</dbReference>
<dbReference type="Gene3D" id="3.40.109.10">
    <property type="entry name" value="NADH Oxidase"/>
    <property type="match status" value="1"/>
</dbReference>
<dbReference type="InterPro" id="IPR000415">
    <property type="entry name" value="Nitroreductase-like"/>
</dbReference>
<dbReference type="Pfam" id="PF00881">
    <property type="entry name" value="Nitroreductase"/>
    <property type="match status" value="1"/>
</dbReference>
<accession>A0A1G9NXK3</accession>
<keyword evidence="2" id="KW-0560">Oxidoreductase</keyword>
<keyword evidence="5" id="KW-1185">Reference proteome</keyword>
<protein>
    <submittedName>
        <fullName evidence="4">Nitroreductase</fullName>
    </submittedName>
</protein>
<evidence type="ECO:0000313" key="5">
    <source>
        <dbReference type="Proteomes" id="UP000199476"/>
    </source>
</evidence>
<evidence type="ECO:0000256" key="1">
    <source>
        <dbReference type="ARBA" id="ARBA00007118"/>
    </source>
</evidence>
<dbReference type="STRING" id="321763.SAMN04488692_11159"/>